<evidence type="ECO:0008006" key="3">
    <source>
        <dbReference type="Google" id="ProtNLM"/>
    </source>
</evidence>
<gene>
    <name evidence="1" type="ORF">GCM10009745_77340</name>
</gene>
<dbReference type="Proteomes" id="UP001500280">
    <property type="component" value="Unassembled WGS sequence"/>
</dbReference>
<proteinExistence type="predicted"/>
<dbReference type="Gene3D" id="3.40.50.2300">
    <property type="match status" value="2"/>
</dbReference>
<evidence type="ECO:0000313" key="1">
    <source>
        <dbReference type="EMBL" id="GAA1717174.1"/>
    </source>
</evidence>
<keyword evidence="2" id="KW-1185">Reference proteome</keyword>
<sequence length="952" mass="105116">MPTAVFEKCDELFELLGKLVARPGKGEAPAEVKDRDGLPVVVLVGDDQEALADDLGRFLTQARPLRVPHETVVVSRVSDKVRSQRRDLMTDGIGWARAETYRRMLVELAQEFSSPRNPPDTRVEFRRFGLVNWLLESSHTRQGLDDPHERRLMQRLRDREVLRGRLWEALRSPGSEVLANAKIPWWAKVLAFYVFPAAWFRAWRLLGPEYRWLLRQPYMAPGDPGTFAGFALRLAQPRKERENPDQISKLMINAFLADLRSAYRRRFWRRRAWRRTTYCVAFLKGVTEDNCGNAFIRSLIDVRNETGLFDPLLLVASTPATRYRGPVAQPDPERAYKFWWVQFEKAGRRRRADDWYLPLQIRNPLTVGSTGFNALVQQVEAAQRFEVPDAPRWSRRGVTVGAFALVAVLAGCGGLVALDSSSDWKRAHCDLSRSDPDAHTLRREVTGECVGIAPHGYAFGIPDEDVRRTLATIAKLNAEAEQIHQDSPRRPVVTLVHISALLGGGGRQYAREALQGVASAQRRQLDKNGETDPVLRILPASAGSGMRFGPTVVDLVAELMRDDPTIVGVTGLDQSRQATITTIHAITRIGLPMVATTLSADVLADQSPLYYQVGPQNRREAAIAAAYAEHLAKQRLIQRSVRVVYSSDPTDEYSKNLRADADTSFRSAGFAVQDVPLVPSPAPAGLTGVGARSVGEAACGYPGLMFFAGRSEDFAKVLEGANDVCGSTPPRILGGDDVARFAADPQQRTTFPRVPFEFLDFTPGTASCDSASDLYSTLRELFPEECEKVKNSSLDGHAALAFDAVNLFLKAIGQLQDSAPGLPLTPAAVWHGLSAIHGKSALDGESGKIDFGGRVDQHVPVDKLVSVQHIDGRLAPRQVGFCGKRGGQRGSAWCPPGYRASLWYVARSRISTVSWVLRSGVGLRWSATVARVSSPRRSLRAASRPGRRAMPT</sequence>
<reference evidence="1 2" key="1">
    <citation type="journal article" date="2019" name="Int. J. Syst. Evol. Microbiol.">
        <title>The Global Catalogue of Microorganisms (GCM) 10K type strain sequencing project: providing services to taxonomists for standard genome sequencing and annotation.</title>
        <authorList>
            <consortium name="The Broad Institute Genomics Platform"/>
            <consortium name="The Broad Institute Genome Sequencing Center for Infectious Disease"/>
            <person name="Wu L."/>
            <person name="Ma J."/>
        </authorList>
    </citation>
    <scope>NUCLEOTIDE SEQUENCE [LARGE SCALE GENOMIC DNA]</scope>
    <source>
        <strain evidence="1 2">JCM 14307</strain>
    </source>
</reference>
<name>A0ABN2J3D8_9ACTN</name>
<protein>
    <recommendedName>
        <fullName evidence="3">ABC transporter substrate-binding protein</fullName>
    </recommendedName>
</protein>
<dbReference type="SUPFAM" id="SSF53822">
    <property type="entry name" value="Periplasmic binding protein-like I"/>
    <property type="match status" value="1"/>
</dbReference>
<organism evidence="1 2">
    <name type="scientific">Kribbella yunnanensis</name>
    <dbReference type="NCBI Taxonomy" id="190194"/>
    <lineage>
        <taxon>Bacteria</taxon>
        <taxon>Bacillati</taxon>
        <taxon>Actinomycetota</taxon>
        <taxon>Actinomycetes</taxon>
        <taxon>Propionibacteriales</taxon>
        <taxon>Kribbellaceae</taxon>
        <taxon>Kribbella</taxon>
    </lineage>
</organism>
<accession>A0ABN2J3D8</accession>
<dbReference type="InterPro" id="IPR028082">
    <property type="entry name" value="Peripla_BP_I"/>
</dbReference>
<comment type="caution">
    <text evidence="1">The sequence shown here is derived from an EMBL/GenBank/DDBJ whole genome shotgun (WGS) entry which is preliminary data.</text>
</comment>
<evidence type="ECO:0000313" key="2">
    <source>
        <dbReference type="Proteomes" id="UP001500280"/>
    </source>
</evidence>
<dbReference type="EMBL" id="BAAANF010000027">
    <property type="protein sequence ID" value="GAA1717174.1"/>
    <property type="molecule type" value="Genomic_DNA"/>
</dbReference>